<dbReference type="InterPro" id="IPR000086">
    <property type="entry name" value="NUDIX_hydrolase_dom"/>
</dbReference>
<accession>A0ABQ1ZVA4</accession>
<dbReference type="PANTHER" id="PTHR43046">
    <property type="entry name" value="GDP-MANNOSE MANNOSYL HYDROLASE"/>
    <property type="match status" value="1"/>
</dbReference>
<dbReference type="Proteomes" id="UP000605427">
    <property type="component" value="Unassembled WGS sequence"/>
</dbReference>
<dbReference type="InterPro" id="IPR020476">
    <property type="entry name" value="Nudix_hydrolase"/>
</dbReference>
<feature type="domain" description="Nudix hydrolase" evidence="4">
    <location>
        <begin position="2"/>
        <end position="132"/>
    </location>
</feature>
<sequence length="132" mass="15136">MAIIVGTGAVIQNDEGQVLLVLRKKDPEIHKWSIPGGKVDPFETLEHTIVREVEEETGLVVEVERLLCTDETIQPEQDRHLLSLIYKVRYTGGEPQNREPQKHAELRWFSLNELPPETDIATFSREALRLIQ</sequence>
<evidence type="ECO:0000313" key="5">
    <source>
        <dbReference type="EMBL" id="GGH78364.1"/>
    </source>
</evidence>
<dbReference type="PRINTS" id="PR00502">
    <property type="entry name" value="NUDIXFAMILY"/>
</dbReference>
<evidence type="ECO:0000256" key="3">
    <source>
        <dbReference type="RuleBase" id="RU003476"/>
    </source>
</evidence>
<evidence type="ECO:0000313" key="6">
    <source>
        <dbReference type="Proteomes" id="UP000605427"/>
    </source>
</evidence>
<dbReference type="RefSeq" id="WP_172247308.1">
    <property type="nucleotide sequence ID" value="NZ_BMDD01000002.1"/>
</dbReference>
<dbReference type="Pfam" id="PF00293">
    <property type="entry name" value="NUDIX"/>
    <property type="match status" value="1"/>
</dbReference>
<comment type="similarity">
    <text evidence="3">Belongs to the Nudix hydrolase family.</text>
</comment>
<keyword evidence="2 3" id="KW-0378">Hydrolase</keyword>
<comment type="cofactor">
    <cofactor evidence="1">
        <name>Mg(2+)</name>
        <dbReference type="ChEBI" id="CHEBI:18420"/>
    </cofactor>
</comment>
<dbReference type="PROSITE" id="PS51462">
    <property type="entry name" value="NUDIX"/>
    <property type="match status" value="1"/>
</dbReference>
<dbReference type="PROSITE" id="PS00893">
    <property type="entry name" value="NUDIX_BOX"/>
    <property type="match status" value="1"/>
</dbReference>
<dbReference type="InterPro" id="IPR015797">
    <property type="entry name" value="NUDIX_hydrolase-like_dom_sf"/>
</dbReference>
<evidence type="ECO:0000256" key="1">
    <source>
        <dbReference type="ARBA" id="ARBA00001946"/>
    </source>
</evidence>
<evidence type="ECO:0000256" key="2">
    <source>
        <dbReference type="ARBA" id="ARBA00022801"/>
    </source>
</evidence>
<name>A0ABQ1ZVA4_9BACL</name>
<organism evidence="5 6">
    <name type="scientific">Saccharibacillus endophyticus</name>
    <dbReference type="NCBI Taxonomy" id="2060666"/>
    <lineage>
        <taxon>Bacteria</taxon>
        <taxon>Bacillati</taxon>
        <taxon>Bacillota</taxon>
        <taxon>Bacilli</taxon>
        <taxon>Bacillales</taxon>
        <taxon>Paenibacillaceae</taxon>
        <taxon>Saccharibacillus</taxon>
    </lineage>
</organism>
<keyword evidence="6" id="KW-1185">Reference proteome</keyword>
<dbReference type="InterPro" id="IPR020084">
    <property type="entry name" value="NUDIX_hydrolase_CS"/>
</dbReference>
<dbReference type="Gene3D" id="3.90.79.10">
    <property type="entry name" value="Nucleoside Triphosphate Pyrophosphohydrolase"/>
    <property type="match status" value="1"/>
</dbReference>
<proteinExistence type="inferred from homology"/>
<dbReference type="EMBL" id="BMDD01000002">
    <property type="protein sequence ID" value="GGH78364.1"/>
    <property type="molecule type" value="Genomic_DNA"/>
</dbReference>
<protein>
    <submittedName>
        <fullName evidence="5">DNA mismatch repair protein MutT</fullName>
    </submittedName>
</protein>
<dbReference type="PANTHER" id="PTHR43046:SF14">
    <property type="entry name" value="MUTT_NUDIX FAMILY PROTEIN"/>
    <property type="match status" value="1"/>
</dbReference>
<comment type="caution">
    <text evidence="5">The sequence shown here is derived from an EMBL/GenBank/DDBJ whole genome shotgun (WGS) entry which is preliminary data.</text>
</comment>
<reference evidence="6" key="1">
    <citation type="journal article" date="2019" name="Int. J. Syst. Evol. Microbiol.">
        <title>The Global Catalogue of Microorganisms (GCM) 10K type strain sequencing project: providing services to taxonomists for standard genome sequencing and annotation.</title>
        <authorList>
            <consortium name="The Broad Institute Genomics Platform"/>
            <consortium name="The Broad Institute Genome Sequencing Center for Infectious Disease"/>
            <person name="Wu L."/>
            <person name="Ma J."/>
        </authorList>
    </citation>
    <scope>NUCLEOTIDE SEQUENCE [LARGE SCALE GENOMIC DNA]</scope>
    <source>
        <strain evidence="6">CCM 8702</strain>
    </source>
</reference>
<gene>
    <name evidence="5" type="ORF">GCM10007362_23550</name>
</gene>
<evidence type="ECO:0000259" key="4">
    <source>
        <dbReference type="PROSITE" id="PS51462"/>
    </source>
</evidence>
<dbReference type="SUPFAM" id="SSF55811">
    <property type="entry name" value="Nudix"/>
    <property type="match status" value="1"/>
</dbReference>